<dbReference type="EMBL" id="LFNG01000021">
    <property type="protein sequence ID" value="KMQ70365.1"/>
    <property type="molecule type" value="Genomic_DNA"/>
</dbReference>
<feature type="signal peptide" evidence="4">
    <location>
        <begin position="1"/>
        <end position="22"/>
    </location>
</feature>
<evidence type="ECO:0000313" key="5">
    <source>
        <dbReference type="EMBL" id="KMQ70365.1"/>
    </source>
</evidence>
<dbReference type="Gene3D" id="1.25.40.10">
    <property type="entry name" value="Tetratricopeptide repeat domain"/>
    <property type="match status" value="3"/>
</dbReference>
<keyword evidence="2 3" id="KW-0802">TPR repeat</keyword>
<dbReference type="SUPFAM" id="SSF48452">
    <property type="entry name" value="TPR-like"/>
    <property type="match status" value="3"/>
</dbReference>
<dbReference type="InterPro" id="IPR019734">
    <property type="entry name" value="TPR_rpt"/>
</dbReference>
<dbReference type="Pfam" id="PF13181">
    <property type="entry name" value="TPR_8"/>
    <property type="match status" value="1"/>
</dbReference>
<keyword evidence="6" id="KW-1185">Reference proteome</keyword>
<keyword evidence="1" id="KW-0677">Repeat</keyword>
<comment type="caution">
    <text evidence="5">The sequence shown here is derived from an EMBL/GenBank/DDBJ whole genome shotgun (WGS) entry which is preliminary data.</text>
</comment>
<evidence type="ECO:0000256" key="2">
    <source>
        <dbReference type="ARBA" id="ARBA00022803"/>
    </source>
</evidence>
<reference evidence="5 6" key="1">
    <citation type="journal article" date="2004" name="Int. J. Syst. Evol. Microbiol.">
        <title>Kaistella koreensis gen. nov., sp. nov., a novel member of the Chryseobacterium-Bergeyella-Riemerella branch.</title>
        <authorList>
            <person name="Kim M.K."/>
            <person name="Im W.T."/>
            <person name="Shin Y.K."/>
            <person name="Lim J.H."/>
            <person name="Kim S.H."/>
            <person name="Lee B.C."/>
            <person name="Park M.Y."/>
            <person name="Lee K.Y."/>
            <person name="Lee S.T."/>
        </authorList>
    </citation>
    <scope>NUCLEOTIDE SEQUENCE [LARGE SCALE GENOMIC DNA]</scope>
    <source>
        <strain evidence="5 6">CCUG 49689</strain>
    </source>
</reference>
<protein>
    <submittedName>
        <fullName evidence="5">Tetratricopeptide TPR1 repeat-containing protein</fullName>
    </submittedName>
</protein>
<dbReference type="Proteomes" id="UP000035900">
    <property type="component" value="Unassembled WGS sequence"/>
</dbReference>
<evidence type="ECO:0000313" key="6">
    <source>
        <dbReference type="Proteomes" id="UP000035900"/>
    </source>
</evidence>
<organism evidence="5 6">
    <name type="scientific">Chryseobacterium koreense CCUG 49689</name>
    <dbReference type="NCBI Taxonomy" id="1304281"/>
    <lineage>
        <taxon>Bacteria</taxon>
        <taxon>Pseudomonadati</taxon>
        <taxon>Bacteroidota</taxon>
        <taxon>Flavobacteriia</taxon>
        <taxon>Flavobacteriales</taxon>
        <taxon>Weeksellaceae</taxon>
        <taxon>Chryseobacterium group</taxon>
        <taxon>Chryseobacterium</taxon>
    </lineage>
</organism>
<sequence>MNLTKKITLGVAASFLSGFVFAQTLQEGIANADSHKYAAARQVFTDMVAKSATAENYFYLGNSYLTQFEPNFDKATEEFNKGLAIDKKSYLNRIGLASVRLGKGDKSAITEIQNIVKDSREKDAEVLFRAAEALTLFGGSANADLAIDLLNKAVEKSAKNGTPANYYYVLGDAYRLKVTNSPQVAGAAMTAYEKALPTAKNKASVYTRIGTLWMQAQQWQKAKESIDRAIATDPTFAPAYKAKAGYDIKYQQNALATQDLINYAKYADEDPDTQLEISKLFFTNEDYQNSKLYLDKVFDKVDDLIKYKLRAYLLFADGDYAGAKSNLDLFVSKADPSRVLPADQGLEGLIAAGLAQKETDPAKKAALQAESQQKIAIAKAAKDETMKWDEELMKIKGGGSITQAVVDAGPTSPQIESLKKAVLANPQDTNSLYMLAKAYEDVKNWNGAILSWQKMSGLLPDWSPAYYSQGLAYQHAGQSELAVAAYEKYISSYDKYIATVKPEELEPNKLTLSYAYFAVALLVKDNDLPKAKDYLTKSLQLNPNYQDAINLNKQLNK</sequence>
<dbReference type="PROSITE" id="PS50005">
    <property type="entry name" value="TPR"/>
    <property type="match status" value="1"/>
</dbReference>
<feature type="repeat" description="TPR" evidence="3">
    <location>
        <begin position="203"/>
        <end position="236"/>
    </location>
</feature>
<evidence type="ECO:0000256" key="4">
    <source>
        <dbReference type="SAM" id="SignalP"/>
    </source>
</evidence>
<keyword evidence="4" id="KW-0732">Signal</keyword>
<dbReference type="InterPro" id="IPR011990">
    <property type="entry name" value="TPR-like_helical_dom_sf"/>
</dbReference>
<evidence type="ECO:0000256" key="3">
    <source>
        <dbReference type="PROSITE-ProRule" id="PRU00339"/>
    </source>
</evidence>
<dbReference type="SMART" id="SM00028">
    <property type="entry name" value="TPR"/>
    <property type="match status" value="5"/>
</dbReference>
<dbReference type="InterPro" id="IPR050498">
    <property type="entry name" value="Ycf3"/>
</dbReference>
<accession>A0A0J7LMP0</accession>
<dbReference type="PATRIC" id="fig|1304281.5.peg.2725"/>
<dbReference type="PANTHER" id="PTHR44858">
    <property type="entry name" value="TETRATRICOPEPTIDE REPEAT PROTEIN 6"/>
    <property type="match status" value="1"/>
</dbReference>
<feature type="chain" id="PRO_5005290867" evidence="4">
    <location>
        <begin position="23"/>
        <end position="557"/>
    </location>
</feature>
<dbReference type="STRING" id="1304281.ACM44_12645"/>
<dbReference type="PANTHER" id="PTHR44858:SF1">
    <property type="entry name" value="UDP-N-ACETYLGLUCOSAMINE--PEPTIDE N-ACETYLGLUCOSAMINYLTRANSFERASE SPINDLY-RELATED"/>
    <property type="match status" value="1"/>
</dbReference>
<name>A0A0J7LMP0_9FLAO</name>
<proteinExistence type="predicted"/>
<gene>
    <name evidence="5" type="ORF">ACM44_12645</name>
</gene>
<dbReference type="AlphaFoldDB" id="A0A0J7LMP0"/>
<evidence type="ECO:0000256" key="1">
    <source>
        <dbReference type="ARBA" id="ARBA00022737"/>
    </source>
</evidence>